<dbReference type="RefSeq" id="WP_367640575.1">
    <property type="nucleotide sequence ID" value="NZ_JBFNQN010000016.1"/>
</dbReference>
<organism evidence="2 3">
    <name type="scientific">Kineococcus endophyticus</name>
    <dbReference type="NCBI Taxonomy" id="1181883"/>
    <lineage>
        <taxon>Bacteria</taxon>
        <taxon>Bacillati</taxon>
        <taxon>Actinomycetota</taxon>
        <taxon>Actinomycetes</taxon>
        <taxon>Kineosporiales</taxon>
        <taxon>Kineosporiaceae</taxon>
        <taxon>Kineococcus</taxon>
    </lineage>
</organism>
<dbReference type="PANTHER" id="PTHR43812">
    <property type="entry name" value="BLR2425 PROTEIN"/>
    <property type="match status" value="1"/>
</dbReference>
<feature type="domain" description="Flavin reductase like" evidence="1">
    <location>
        <begin position="19"/>
        <end position="172"/>
    </location>
</feature>
<reference evidence="2 3" key="1">
    <citation type="submission" date="2024-07" db="EMBL/GenBank/DDBJ databases">
        <authorList>
            <person name="Thanompreechachai J."/>
            <person name="Duangmal K."/>
        </authorList>
    </citation>
    <scope>NUCLEOTIDE SEQUENCE [LARGE SCALE GENOMIC DNA]</scope>
    <source>
        <strain evidence="2 3">KCTC 19886</strain>
    </source>
</reference>
<dbReference type="InterPro" id="IPR002563">
    <property type="entry name" value="Flavin_Rdtase-like_dom"/>
</dbReference>
<evidence type="ECO:0000259" key="1">
    <source>
        <dbReference type="SMART" id="SM00903"/>
    </source>
</evidence>
<protein>
    <submittedName>
        <fullName evidence="2">Flavin reductase family protein</fullName>
        <ecNumber evidence="2">1.5.1.-</ecNumber>
    </submittedName>
</protein>
<dbReference type="InterPro" id="IPR012349">
    <property type="entry name" value="Split_barrel_FMN-bd"/>
</dbReference>
<dbReference type="Gene3D" id="2.30.110.10">
    <property type="entry name" value="Electron Transport, Fmn-binding Protein, Chain A"/>
    <property type="match status" value="1"/>
</dbReference>
<gene>
    <name evidence="2" type="ORF">AB1207_21305</name>
</gene>
<comment type="caution">
    <text evidence="2">The sequence shown here is derived from an EMBL/GenBank/DDBJ whole genome shotgun (WGS) entry which is preliminary data.</text>
</comment>
<dbReference type="EC" id="1.5.1.-" evidence="2"/>
<dbReference type="Pfam" id="PF01613">
    <property type="entry name" value="Flavin_Reduct"/>
    <property type="match status" value="1"/>
</dbReference>
<proteinExistence type="predicted"/>
<dbReference type="EMBL" id="JBFNQN010000016">
    <property type="protein sequence ID" value="MEW9267295.1"/>
    <property type="molecule type" value="Genomic_DNA"/>
</dbReference>
<sequence length="204" mass="22069">MHSYSPRDGHGLAHDPLNSIVAPRPIGWVSTVAQDGTRNLAPYSFFNLLNYRPPIVGFSSTGHKDSVTNAESTGEFVWNLATRALAEPMNETSASVGPEVDEFALAGLTPEASALVRPPRVAESPVAFECRVTRIQELTDVDERGVGAWLVLGEVVQVHIDDSLLVDGVFDTLAADPLLRGGGPADYFTISQESRLRMTRPDAR</sequence>
<name>A0ABV3PCR3_9ACTN</name>
<accession>A0ABV3PCR3</accession>
<dbReference type="Proteomes" id="UP001555826">
    <property type="component" value="Unassembled WGS sequence"/>
</dbReference>
<dbReference type="SUPFAM" id="SSF50475">
    <property type="entry name" value="FMN-binding split barrel"/>
    <property type="match status" value="1"/>
</dbReference>
<keyword evidence="2" id="KW-0560">Oxidoreductase</keyword>
<dbReference type="GO" id="GO:0016491">
    <property type="term" value="F:oxidoreductase activity"/>
    <property type="evidence" value="ECO:0007669"/>
    <property type="project" value="UniProtKB-KW"/>
</dbReference>
<keyword evidence="3" id="KW-1185">Reference proteome</keyword>
<dbReference type="SMART" id="SM00903">
    <property type="entry name" value="Flavin_Reduct"/>
    <property type="match status" value="1"/>
</dbReference>
<evidence type="ECO:0000313" key="3">
    <source>
        <dbReference type="Proteomes" id="UP001555826"/>
    </source>
</evidence>
<evidence type="ECO:0000313" key="2">
    <source>
        <dbReference type="EMBL" id="MEW9267295.1"/>
    </source>
</evidence>
<dbReference type="PANTHER" id="PTHR43812:SF2">
    <property type="entry name" value="FLAVIN REDUCTASE LIKE DOMAIN-CONTAINING PROTEIN"/>
    <property type="match status" value="1"/>
</dbReference>